<evidence type="ECO:0000313" key="4">
    <source>
        <dbReference type="EMBL" id="GBG33199.1"/>
    </source>
</evidence>
<evidence type="ECO:0000256" key="3">
    <source>
        <dbReference type="PROSITE-ProRule" id="PRU00339"/>
    </source>
</evidence>
<dbReference type="CDD" id="cd24142">
    <property type="entry name" value="ACL4-like"/>
    <property type="match status" value="1"/>
</dbReference>
<dbReference type="InterPro" id="IPR011990">
    <property type="entry name" value="TPR-like_helical_dom_sf"/>
</dbReference>
<dbReference type="PROSITE" id="PS50005">
    <property type="entry name" value="TPR"/>
    <property type="match status" value="1"/>
</dbReference>
<dbReference type="EMBL" id="BEYU01000147">
    <property type="protein sequence ID" value="GBG33199.1"/>
    <property type="molecule type" value="Genomic_DNA"/>
</dbReference>
<dbReference type="SUPFAM" id="SSF48452">
    <property type="entry name" value="TPR-like"/>
    <property type="match status" value="1"/>
</dbReference>
<feature type="repeat" description="TPR" evidence="3">
    <location>
        <begin position="51"/>
        <end position="84"/>
    </location>
</feature>
<keyword evidence="5" id="KW-1185">Reference proteome</keyword>
<dbReference type="Pfam" id="PF13432">
    <property type="entry name" value="TPR_16"/>
    <property type="match status" value="1"/>
</dbReference>
<reference evidence="4 5" key="1">
    <citation type="submission" date="2017-12" db="EMBL/GenBank/DDBJ databases">
        <title>Sequencing, de novo assembly and annotation of complete genome of a new Thraustochytrid species, strain FCC1311.</title>
        <authorList>
            <person name="Sedici K."/>
            <person name="Godart F."/>
            <person name="Aiese Cigliano R."/>
            <person name="Sanseverino W."/>
            <person name="Barakat M."/>
            <person name="Ortet P."/>
            <person name="Marechal E."/>
            <person name="Cagnac O."/>
            <person name="Amato A."/>
        </authorList>
    </citation>
    <scope>NUCLEOTIDE SEQUENCE [LARGE SCALE GENOMIC DNA]</scope>
</reference>
<accession>A0A2R5GSB6</accession>
<dbReference type="SMART" id="SM00028">
    <property type="entry name" value="TPR"/>
    <property type="match status" value="4"/>
</dbReference>
<dbReference type="Gene3D" id="1.25.40.10">
    <property type="entry name" value="Tetratricopeptide repeat domain"/>
    <property type="match status" value="2"/>
</dbReference>
<gene>
    <name evidence="4" type="ORF">FCC1311_094232</name>
</gene>
<protein>
    <submittedName>
        <fullName evidence="4">Assembly chaperone of RPL4</fullName>
    </submittedName>
</protein>
<dbReference type="Pfam" id="PF14559">
    <property type="entry name" value="TPR_19"/>
    <property type="match status" value="1"/>
</dbReference>
<dbReference type="PANTHER" id="PTHR45586:SF1">
    <property type="entry name" value="LIPOPOLYSACCHARIDE ASSEMBLY PROTEIN B"/>
    <property type="match status" value="1"/>
</dbReference>
<dbReference type="Proteomes" id="UP000241890">
    <property type="component" value="Unassembled WGS sequence"/>
</dbReference>
<organism evidence="4 5">
    <name type="scientific">Hondaea fermentalgiana</name>
    <dbReference type="NCBI Taxonomy" id="2315210"/>
    <lineage>
        <taxon>Eukaryota</taxon>
        <taxon>Sar</taxon>
        <taxon>Stramenopiles</taxon>
        <taxon>Bigyra</taxon>
        <taxon>Labyrinthulomycetes</taxon>
        <taxon>Thraustochytrida</taxon>
        <taxon>Thraustochytriidae</taxon>
        <taxon>Hondaea</taxon>
    </lineage>
</organism>
<evidence type="ECO:0000256" key="2">
    <source>
        <dbReference type="ARBA" id="ARBA00022803"/>
    </source>
</evidence>
<proteinExistence type="predicted"/>
<dbReference type="OrthoDB" id="1914839at2759"/>
<keyword evidence="2 3" id="KW-0802">TPR repeat</keyword>
<dbReference type="AlphaFoldDB" id="A0A2R5GSB6"/>
<dbReference type="InParanoid" id="A0A2R5GSB6"/>
<keyword evidence="1" id="KW-0677">Repeat</keyword>
<name>A0A2R5GSB6_9STRA</name>
<sequence length="357" mass="38797">MATPTSGGGAQGAQVSGDDFLLKGEQLMAAGNEELAVQFLEKGLNLEPKHVELLRALGEAYMDMGRVADAKGIFLRAVECAPADASFYMYVGQVSGNKDALEAYERGVSLLESQLQAAKDGNHAEIETKITSRQLACAYCSLAELFMSDLCFEDDAEARCDKYLTRALEVYPDHPQALQCMASFRISQRRPEDAKPLALKALESIRNALGRMDDDDDDGMMVDAGAGSLDQAQEEDDETLVPFEFRAATARILVEVGEAARAVPLVERLIRENDSVVEVWLLLAQCHMAAEHASPADECLEKAQELCTQLLASEPSFQHDEQFLAVKDKVDKLRVFVAPLAEKEEAQNGATGASASS</sequence>
<dbReference type="InterPro" id="IPR019734">
    <property type="entry name" value="TPR_rpt"/>
</dbReference>
<evidence type="ECO:0000313" key="5">
    <source>
        <dbReference type="Proteomes" id="UP000241890"/>
    </source>
</evidence>
<comment type="caution">
    <text evidence="4">The sequence shown here is derived from an EMBL/GenBank/DDBJ whole genome shotgun (WGS) entry which is preliminary data.</text>
</comment>
<dbReference type="InterPro" id="IPR051012">
    <property type="entry name" value="CellSynth/LPSAsmb/PSIAsmb"/>
</dbReference>
<evidence type="ECO:0000256" key="1">
    <source>
        <dbReference type="ARBA" id="ARBA00022737"/>
    </source>
</evidence>
<dbReference type="PANTHER" id="PTHR45586">
    <property type="entry name" value="TPR REPEAT-CONTAINING PROTEIN PA4667"/>
    <property type="match status" value="1"/>
</dbReference>